<gene>
    <name evidence="1" type="ORF">POVWA1_004250</name>
</gene>
<dbReference type="Proteomes" id="UP000078555">
    <property type="component" value="Unassembled WGS sequence"/>
</dbReference>
<dbReference type="EMBL" id="FLRD01000009">
    <property type="protein sequence ID" value="SBT30852.1"/>
    <property type="molecule type" value="Genomic_DNA"/>
</dbReference>
<sequence>MGTLYASICICICTCALTYVRTKLPRLDTLKMGGKKILSKEREGIKWLPSGSNGAAMGQQYGSNVAAMGQQYGSNVAAMWQQGGERKRAHLLLSLLSIDVPVRRPFFTSSYFPPFVIPNEERAKENMQTHVLSSVGGSKMSFRVHVRNKFSIHISRQS</sequence>
<proteinExistence type="predicted"/>
<evidence type="ECO:0000313" key="1">
    <source>
        <dbReference type="EMBL" id="SBT30852.1"/>
    </source>
</evidence>
<evidence type="ECO:0000313" key="2">
    <source>
        <dbReference type="Proteomes" id="UP000078555"/>
    </source>
</evidence>
<dbReference type="AlphaFoldDB" id="A0A1A8YH15"/>
<keyword evidence="2" id="KW-1185">Reference proteome</keyword>
<organism evidence="1 2">
    <name type="scientific">Plasmodium ovale wallikeri</name>
    <dbReference type="NCBI Taxonomy" id="864142"/>
    <lineage>
        <taxon>Eukaryota</taxon>
        <taxon>Sar</taxon>
        <taxon>Alveolata</taxon>
        <taxon>Apicomplexa</taxon>
        <taxon>Aconoidasida</taxon>
        <taxon>Haemosporida</taxon>
        <taxon>Plasmodiidae</taxon>
        <taxon>Plasmodium</taxon>
        <taxon>Plasmodium (Plasmodium)</taxon>
    </lineage>
</organism>
<name>A0A1A8YH15_PLAOA</name>
<protein>
    <submittedName>
        <fullName evidence="1">Uncharacterized protein</fullName>
    </submittedName>
</protein>
<reference evidence="2" key="1">
    <citation type="submission" date="2016-05" db="EMBL/GenBank/DDBJ databases">
        <authorList>
            <person name="Naeem Raeece"/>
        </authorList>
    </citation>
    <scope>NUCLEOTIDE SEQUENCE [LARGE SCALE GENOMIC DNA]</scope>
</reference>
<accession>A0A1A8YH15</accession>